<keyword evidence="5" id="KW-0547">Nucleotide-binding</keyword>
<evidence type="ECO:0000256" key="4">
    <source>
        <dbReference type="ARBA" id="ARBA00022679"/>
    </source>
</evidence>
<dbReference type="InterPro" id="IPR036890">
    <property type="entry name" value="HATPase_C_sf"/>
</dbReference>
<name>A0A9X3SFQ3_9ACTN</name>
<evidence type="ECO:0000313" key="12">
    <source>
        <dbReference type="EMBL" id="MDA0565050.1"/>
    </source>
</evidence>
<dbReference type="EMBL" id="JAJAQC010000017">
    <property type="protein sequence ID" value="MDA0565050.1"/>
    <property type="molecule type" value="Genomic_DNA"/>
</dbReference>
<feature type="region of interest" description="Disordered" evidence="9">
    <location>
        <begin position="1"/>
        <end position="73"/>
    </location>
</feature>
<dbReference type="GO" id="GO:0016020">
    <property type="term" value="C:membrane"/>
    <property type="evidence" value="ECO:0007669"/>
    <property type="project" value="InterPro"/>
</dbReference>
<dbReference type="GO" id="GO:0000155">
    <property type="term" value="F:phosphorelay sensor kinase activity"/>
    <property type="evidence" value="ECO:0007669"/>
    <property type="project" value="InterPro"/>
</dbReference>
<keyword evidence="6 12" id="KW-0418">Kinase</keyword>
<keyword evidence="4" id="KW-0808">Transferase</keyword>
<dbReference type="AlphaFoldDB" id="A0A9X3SFQ3"/>
<evidence type="ECO:0000256" key="6">
    <source>
        <dbReference type="ARBA" id="ARBA00022777"/>
    </source>
</evidence>
<evidence type="ECO:0000256" key="8">
    <source>
        <dbReference type="ARBA" id="ARBA00023012"/>
    </source>
</evidence>
<evidence type="ECO:0000256" key="9">
    <source>
        <dbReference type="SAM" id="MobiDB-lite"/>
    </source>
</evidence>
<keyword evidence="7" id="KW-0067">ATP-binding</keyword>
<evidence type="ECO:0000259" key="11">
    <source>
        <dbReference type="Pfam" id="PF07730"/>
    </source>
</evidence>
<evidence type="ECO:0000256" key="10">
    <source>
        <dbReference type="SAM" id="Phobius"/>
    </source>
</evidence>
<feature type="compositionally biased region" description="Gly residues" evidence="9">
    <location>
        <begin position="442"/>
        <end position="452"/>
    </location>
</feature>
<feature type="transmembrane region" description="Helical" evidence="10">
    <location>
        <begin position="168"/>
        <end position="190"/>
    </location>
</feature>
<keyword evidence="3" id="KW-0597">Phosphoprotein</keyword>
<feature type="region of interest" description="Disordered" evidence="9">
    <location>
        <begin position="403"/>
        <end position="452"/>
    </location>
</feature>
<organism evidence="12 13">
    <name type="scientific">Streptomonospora mangrovi</name>
    <dbReference type="NCBI Taxonomy" id="2883123"/>
    <lineage>
        <taxon>Bacteria</taxon>
        <taxon>Bacillati</taxon>
        <taxon>Actinomycetota</taxon>
        <taxon>Actinomycetes</taxon>
        <taxon>Streptosporangiales</taxon>
        <taxon>Nocardiopsidaceae</taxon>
        <taxon>Streptomonospora</taxon>
    </lineage>
</organism>
<feature type="transmembrane region" description="Helical" evidence="10">
    <location>
        <begin position="202"/>
        <end position="221"/>
    </location>
</feature>
<comment type="catalytic activity">
    <reaction evidence="1">
        <text>ATP + protein L-histidine = ADP + protein N-phospho-L-histidine.</text>
        <dbReference type="EC" id="2.7.13.3"/>
    </reaction>
</comment>
<dbReference type="InterPro" id="IPR050482">
    <property type="entry name" value="Sensor_HK_TwoCompSys"/>
</dbReference>
<reference evidence="12" key="1">
    <citation type="submission" date="2021-10" db="EMBL/GenBank/DDBJ databases">
        <title>Streptomonospora sp. nov., isolated from mangrove soil.</title>
        <authorList>
            <person name="Chen X."/>
            <person name="Ge X."/>
            <person name="Liu W."/>
        </authorList>
    </citation>
    <scope>NUCLEOTIDE SEQUENCE</scope>
    <source>
        <strain evidence="12">S1-112</strain>
    </source>
</reference>
<dbReference type="PANTHER" id="PTHR24421">
    <property type="entry name" value="NITRATE/NITRITE SENSOR PROTEIN NARX-RELATED"/>
    <property type="match status" value="1"/>
</dbReference>
<dbReference type="InterPro" id="IPR011712">
    <property type="entry name" value="Sig_transdc_His_kin_sub3_dim/P"/>
</dbReference>
<evidence type="ECO:0000256" key="5">
    <source>
        <dbReference type="ARBA" id="ARBA00022741"/>
    </source>
</evidence>
<comment type="caution">
    <text evidence="12">The sequence shown here is derived from an EMBL/GenBank/DDBJ whole genome shotgun (WGS) entry which is preliminary data.</text>
</comment>
<keyword evidence="8" id="KW-0902">Two-component regulatory system</keyword>
<feature type="compositionally biased region" description="Low complexity" evidence="9">
    <location>
        <begin position="20"/>
        <end position="69"/>
    </location>
</feature>
<keyword evidence="13" id="KW-1185">Reference proteome</keyword>
<evidence type="ECO:0000256" key="7">
    <source>
        <dbReference type="ARBA" id="ARBA00022840"/>
    </source>
</evidence>
<dbReference type="Proteomes" id="UP001140076">
    <property type="component" value="Unassembled WGS sequence"/>
</dbReference>
<feature type="domain" description="Signal transduction histidine kinase subgroup 3 dimerisation and phosphoacceptor" evidence="11">
    <location>
        <begin position="255"/>
        <end position="319"/>
    </location>
</feature>
<dbReference type="RefSeq" id="WP_270072331.1">
    <property type="nucleotide sequence ID" value="NZ_JAJAQC010000017.1"/>
</dbReference>
<dbReference type="PANTHER" id="PTHR24421:SF10">
    <property type="entry name" value="NITRATE_NITRITE SENSOR PROTEIN NARQ"/>
    <property type="match status" value="1"/>
</dbReference>
<dbReference type="GO" id="GO:0046983">
    <property type="term" value="F:protein dimerization activity"/>
    <property type="evidence" value="ECO:0007669"/>
    <property type="project" value="InterPro"/>
</dbReference>
<evidence type="ECO:0000256" key="1">
    <source>
        <dbReference type="ARBA" id="ARBA00000085"/>
    </source>
</evidence>
<gene>
    <name evidence="12" type="ORF">LG943_12070</name>
</gene>
<proteinExistence type="predicted"/>
<dbReference type="EC" id="2.7.13.3" evidence="2"/>
<feature type="transmembrane region" description="Helical" evidence="10">
    <location>
        <begin position="79"/>
        <end position="98"/>
    </location>
</feature>
<evidence type="ECO:0000256" key="2">
    <source>
        <dbReference type="ARBA" id="ARBA00012438"/>
    </source>
</evidence>
<protein>
    <recommendedName>
        <fullName evidence="2">histidine kinase</fullName>
        <ecNumber evidence="2">2.7.13.3</ecNumber>
    </recommendedName>
</protein>
<dbReference type="GO" id="GO:0005524">
    <property type="term" value="F:ATP binding"/>
    <property type="evidence" value="ECO:0007669"/>
    <property type="project" value="UniProtKB-KW"/>
</dbReference>
<keyword evidence="10" id="KW-1133">Transmembrane helix</keyword>
<dbReference type="CDD" id="cd16917">
    <property type="entry name" value="HATPase_UhpB-NarQ-NarX-like"/>
    <property type="match status" value="1"/>
</dbReference>
<sequence length="487" mass="50155">MDGSAPSSSPSPDHRPGGRAAAASAASAASATSAMGATATTDPTATTPTSATTGTTANGPLTTPASPSGARRRRGPREWVVDIALFAVAVLYGLAWAIALEEDPQVSDVALVREQTVCVLACAALWLRRRWPVGLALGLIPLSSYATLADGAQFVALFTLAVHRPAKVAAPVGVAVIVAQALYFGLYLLLRSDVRAPESDMLWIVGFTAITVLAVLGWGMMVRHRRQLVVSLRERAVRAEAEAQLRAEQAQMRAREQIAREMHDVLGHRLSLLSVHAGALEYRPDAPAEEVARAAAVIRGSAHQALQDLREVIGVLRAPVGELPQPTLADVRSLVAESVEAGTPVTLVEEVAGRAPDTVGRTAYRIVQEGLTNARRHAPGAPVRVSLRGAAGEGLEVEVRNAAAPAGGPDGMRAVGVPGGGPGRRADPEPGRGSGVSAPPAGGSGVPGGGQGLIGLAERVSLAGGRLSHGPDGEGGFELAAWLPWPA</sequence>
<dbReference type="Gene3D" id="1.20.5.1930">
    <property type="match status" value="1"/>
</dbReference>
<evidence type="ECO:0000313" key="13">
    <source>
        <dbReference type="Proteomes" id="UP001140076"/>
    </source>
</evidence>
<evidence type="ECO:0000256" key="3">
    <source>
        <dbReference type="ARBA" id="ARBA00022553"/>
    </source>
</evidence>
<dbReference type="Gene3D" id="3.30.565.10">
    <property type="entry name" value="Histidine kinase-like ATPase, C-terminal domain"/>
    <property type="match status" value="1"/>
</dbReference>
<keyword evidence="10" id="KW-0472">Membrane</keyword>
<accession>A0A9X3SFQ3</accession>
<keyword evidence="10" id="KW-0812">Transmembrane</keyword>
<dbReference type="Pfam" id="PF07730">
    <property type="entry name" value="HisKA_3"/>
    <property type="match status" value="1"/>
</dbReference>
<feature type="compositionally biased region" description="Low complexity" evidence="9">
    <location>
        <begin position="1"/>
        <end position="11"/>
    </location>
</feature>